<organism evidence="1 2">
    <name type="scientific">Circinella minor</name>
    <dbReference type="NCBI Taxonomy" id="1195481"/>
    <lineage>
        <taxon>Eukaryota</taxon>
        <taxon>Fungi</taxon>
        <taxon>Fungi incertae sedis</taxon>
        <taxon>Mucoromycota</taxon>
        <taxon>Mucoromycotina</taxon>
        <taxon>Mucoromycetes</taxon>
        <taxon>Mucorales</taxon>
        <taxon>Lichtheimiaceae</taxon>
        <taxon>Circinella</taxon>
    </lineage>
</organism>
<accession>A0A8H7S3W2</accession>
<comment type="caution">
    <text evidence="1">The sequence shown here is derived from an EMBL/GenBank/DDBJ whole genome shotgun (WGS) entry which is preliminary data.</text>
</comment>
<dbReference type="AlphaFoldDB" id="A0A8H7S3W2"/>
<dbReference type="Proteomes" id="UP000646827">
    <property type="component" value="Unassembled WGS sequence"/>
</dbReference>
<name>A0A8H7S3W2_9FUNG</name>
<proteinExistence type="predicted"/>
<reference evidence="1 2" key="1">
    <citation type="submission" date="2020-12" db="EMBL/GenBank/DDBJ databases">
        <title>Metabolic potential, ecology and presence of endohyphal bacteria is reflected in genomic diversity of Mucoromycotina.</title>
        <authorList>
            <person name="Muszewska A."/>
            <person name="Okrasinska A."/>
            <person name="Steczkiewicz K."/>
            <person name="Drgas O."/>
            <person name="Orlowska M."/>
            <person name="Perlinska-Lenart U."/>
            <person name="Aleksandrzak-Piekarczyk T."/>
            <person name="Szatraj K."/>
            <person name="Zielenkiewicz U."/>
            <person name="Pilsyk S."/>
            <person name="Malc E."/>
            <person name="Mieczkowski P."/>
            <person name="Kruszewska J.S."/>
            <person name="Biernat P."/>
            <person name="Pawlowska J."/>
        </authorList>
    </citation>
    <scope>NUCLEOTIDE SEQUENCE [LARGE SCALE GENOMIC DNA]</scope>
    <source>
        <strain evidence="1 2">CBS 142.35</strain>
    </source>
</reference>
<keyword evidence="2" id="KW-1185">Reference proteome</keyword>
<evidence type="ECO:0000313" key="2">
    <source>
        <dbReference type="Proteomes" id="UP000646827"/>
    </source>
</evidence>
<sequence>MTNLKVAQLVTRVESLSFSRDVLRQEATAIIINISDNYANSNKGMTLSFSSSPVIQDHETIPPSSIPKTSSTIPLDTIAITTTTTTKAPP</sequence>
<protein>
    <submittedName>
        <fullName evidence="1">Uncharacterized protein</fullName>
    </submittedName>
</protein>
<gene>
    <name evidence="1" type="ORF">INT45_010648</name>
</gene>
<evidence type="ECO:0000313" key="1">
    <source>
        <dbReference type="EMBL" id="KAG2222235.1"/>
    </source>
</evidence>
<dbReference type="EMBL" id="JAEPRB010000088">
    <property type="protein sequence ID" value="KAG2222235.1"/>
    <property type="molecule type" value="Genomic_DNA"/>
</dbReference>